<comment type="caution">
    <text evidence="2">The sequence shown here is derived from an EMBL/GenBank/DDBJ whole genome shotgun (WGS) entry which is preliminary data.</text>
</comment>
<feature type="region of interest" description="Disordered" evidence="1">
    <location>
        <begin position="1"/>
        <end position="25"/>
    </location>
</feature>
<accession>A0AAD9JIB1</accession>
<feature type="region of interest" description="Disordered" evidence="1">
    <location>
        <begin position="37"/>
        <end position="60"/>
    </location>
</feature>
<reference evidence="2" key="1">
    <citation type="journal article" date="2023" name="Mol. Biol. Evol.">
        <title>Third-Generation Sequencing Reveals the Adaptive Role of the Epigenome in Three Deep-Sea Polychaetes.</title>
        <authorList>
            <person name="Perez M."/>
            <person name="Aroh O."/>
            <person name="Sun Y."/>
            <person name="Lan Y."/>
            <person name="Juniper S.K."/>
            <person name="Young C.R."/>
            <person name="Angers B."/>
            <person name="Qian P.Y."/>
        </authorList>
    </citation>
    <scope>NUCLEOTIDE SEQUENCE</scope>
    <source>
        <strain evidence="2">P08H-3</strain>
    </source>
</reference>
<keyword evidence="3" id="KW-1185">Reference proteome</keyword>
<dbReference type="Proteomes" id="UP001208570">
    <property type="component" value="Unassembled WGS sequence"/>
</dbReference>
<feature type="compositionally biased region" description="Acidic residues" evidence="1">
    <location>
        <begin position="8"/>
        <end position="24"/>
    </location>
</feature>
<dbReference type="EMBL" id="JAODUP010000314">
    <property type="protein sequence ID" value="KAK2152930.1"/>
    <property type="molecule type" value="Genomic_DNA"/>
</dbReference>
<organism evidence="2 3">
    <name type="scientific">Paralvinella palmiformis</name>
    <dbReference type="NCBI Taxonomy" id="53620"/>
    <lineage>
        <taxon>Eukaryota</taxon>
        <taxon>Metazoa</taxon>
        <taxon>Spiralia</taxon>
        <taxon>Lophotrochozoa</taxon>
        <taxon>Annelida</taxon>
        <taxon>Polychaeta</taxon>
        <taxon>Sedentaria</taxon>
        <taxon>Canalipalpata</taxon>
        <taxon>Terebellida</taxon>
        <taxon>Terebelliformia</taxon>
        <taxon>Alvinellidae</taxon>
        <taxon>Paralvinella</taxon>
    </lineage>
</organism>
<feature type="compositionally biased region" description="Basic and acidic residues" evidence="1">
    <location>
        <begin position="44"/>
        <end position="60"/>
    </location>
</feature>
<protein>
    <submittedName>
        <fullName evidence="2">Uncharacterized protein</fullName>
    </submittedName>
</protein>
<evidence type="ECO:0000313" key="2">
    <source>
        <dbReference type="EMBL" id="KAK2152930.1"/>
    </source>
</evidence>
<name>A0AAD9JIB1_9ANNE</name>
<gene>
    <name evidence="2" type="ORF">LSH36_314g00042</name>
</gene>
<evidence type="ECO:0000313" key="3">
    <source>
        <dbReference type="Proteomes" id="UP001208570"/>
    </source>
</evidence>
<proteinExistence type="predicted"/>
<dbReference type="AlphaFoldDB" id="A0AAD9JIB1"/>
<evidence type="ECO:0000256" key="1">
    <source>
        <dbReference type="SAM" id="MobiDB-lite"/>
    </source>
</evidence>
<sequence length="60" mass="6769">MMDRGDGDVGDEKEEPDTDDEQLDVDLGAYQRMVRAVNDDDETDGRHCRQRVDGDVARGE</sequence>